<proteinExistence type="predicted"/>
<feature type="chain" id="PRO_5036950247" evidence="1">
    <location>
        <begin position="18"/>
        <end position="131"/>
    </location>
</feature>
<reference evidence="2" key="1">
    <citation type="journal article" date="2014" name="Int. J. Syst. Evol. Microbiol.">
        <title>Complete genome sequence of Corynebacterium casei LMG S-19264T (=DSM 44701T), isolated from a smear-ripened cheese.</title>
        <authorList>
            <consortium name="US DOE Joint Genome Institute (JGI-PGF)"/>
            <person name="Walter F."/>
            <person name="Albersmeier A."/>
            <person name="Kalinowski J."/>
            <person name="Ruckert C."/>
        </authorList>
    </citation>
    <scope>NUCLEOTIDE SEQUENCE</scope>
    <source>
        <strain evidence="2">KCTC 12719</strain>
    </source>
</reference>
<keyword evidence="1" id="KW-0732">Signal</keyword>
<organism evidence="2 3">
    <name type="scientific">Salinimicrobium marinum</name>
    <dbReference type="NCBI Taxonomy" id="680283"/>
    <lineage>
        <taxon>Bacteria</taxon>
        <taxon>Pseudomonadati</taxon>
        <taxon>Bacteroidota</taxon>
        <taxon>Flavobacteriia</taxon>
        <taxon>Flavobacteriales</taxon>
        <taxon>Flavobacteriaceae</taxon>
        <taxon>Salinimicrobium</taxon>
    </lineage>
</organism>
<evidence type="ECO:0000313" key="2">
    <source>
        <dbReference type="EMBL" id="GHA33654.1"/>
    </source>
</evidence>
<dbReference type="Proteomes" id="UP000610456">
    <property type="component" value="Unassembled WGS sequence"/>
</dbReference>
<comment type="caution">
    <text evidence="2">The sequence shown here is derived from an EMBL/GenBank/DDBJ whole genome shotgun (WGS) entry which is preliminary data.</text>
</comment>
<keyword evidence="3" id="KW-1185">Reference proteome</keyword>
<evidence type="ECO:0000313" key="3">
    <source>
        <dbReference type="Proteomes" id="UP000610456"/>
    </source>
</evidence>
<accession>A0A918SCT0</accession>
<feature type="signal peptide" evidence="1">
    <location>
        <begin position="1"/>
        <end position="17"/>
    </location>
</feature>
<dbReference type="EMBL" id="BMXB01000003">
    <property type="protein sequence ID" value="GHA33654.1"/>
    <property type="molecule type" value="Genomic_DNA"/>
</dbReference>
<dbReference type="AlphaFoldDB" id="A0A918SCT0"/>
<gene>
    <name evidence="2" type="ORF">GCM10007103_14010</name>
</gene>
<reference evidence="2" key="2">
    <citation type="submission" date="2020-09" db="EMBL/GenBank/DDBJ databases">
        <authorList>
            <person name="Sun Q."/>
            <person name="Kim S."/>
        </authorList>
    </citation>
    <scope>NUCLEOTIDE SEQUENCE</scope>
    <source>
        <strain evidence="2">KCTC 12719</strain>
    </source>
</reference>
<name>A0A918SCT0_9FLAO</name>
<dbReference type="RefSeq" id="WP_189604007.1">
    <property type="nucleotide sequence ID" value="NZ_BMXB01000003.1"/>
</dbReference>
<protein>
    <submittedName>
        <fullName evidence="2">Uncharacterized protein</fullName>
    </submittedName>
</protein>
<evidence type="ECO:0000256" key="1">
    <source>
        <dbReference type="SAM" id="SignalP"/>
    </source>
</evidence>
<sequence>MKGYLIILLFFSSLSTASGQISFTSPVTQYWPNLFTTDFKEIDRSIWIGNEEISIISESLQGKEVEVYKIHSLENEEQKIIFHCTSRSGSPVTFVVPYRDSFSTIDLYRISVKTGEEVQIRFHLDGVRDFR</sequence>